<proteinExistence type="predicted"/>
<keyword evidence="1" id="KW-0732">Signal</keyword>
<dbReference type="Gene3D" id="3.40.50.1820">
    <property type="entry name" value="alpha/beta hydrolase"/>
    <property type="match status" value="1"/>
</dbReference>
<evidence type="ECO:0000313" key="3">
    <source>
        <dbReference type="Proteomes" id="UP000223606"/>
    </source>
</evidence>
<dbReference type="InterPro" id="IPR016986">
    <property type="entry name" value="UCP031982_abhydr"/>
</dbReference>
<reference evidence="3" key="1">
    <citation type="submission" date="2017-09" db="EMBL/GenBank/DDBJ databases">
        <title>Genome sequence of Nannocystis excedens DSM 71.</title>
        <authorList>
            <person name="Blom J."/>
        </authorList>
    </citation>
    <scope>NUCLEOTIDE SEQUENCE [LARGE SCALE GENOMIC DNA]</scope>
    <source>
        <strain evidence="3">type strain: E19</strain>
    </source>
</reference>
<accession>A0A2C9D8C2</accession>
<evidence type="ECO:0000313" key="2">
    <source>
        <dbReference type="EMBL" id="SON56429.1"/>
    </source>
</evidence>
<organism evidence="2 3">
    <name type="scientific">Hartmannibacter diazotrophicus</name>
    <dbReference type="NCBI Taxonomy" id="1482074"/>
    <lineage>
        <taxon>Bacteria</taxon>
        <taxon>Pseudomonadati</taxon>
        <taxon>Pseudomonadota</taxon>
        <taxon>Alphaproteobacteria</taxon>
        <taxon>Hyphomicrobiales</taxon>
        <taxon>Pleomorphomonadaceae</taxon>
        <taxon>Hartmannibacter</taxon>
    </lineage>
</organism>
<evidence type="ECO:0000256" key="1">
    <source>
        <dbReference type="SAM" id="SignalP"/>
    </source>
</evidence>
<dbReference type="AlphaFoldDB" id="A0A2C9D8C2"/>
<dbReference type="RefSeq" id="WP_099556815.1">
    <property type="nucleotide sequence ID" value="NZ_LT960614.1"/>
</dbReference>
<keyword evidence="3" id="KW-1185">Reference proteome</keyword>
<dbReference type="OrthoDB" id="9814760at2"/>
<sequence length="351" mass="36501">MRRFLFAACVALAAIATAPALAEPIGTVGVRQFALSVPDRPQPLSVSLWYPALSDGKTQAIGGSGVFMGIEAVPDAPLSEGSLPLVLIQFGGLRAAPGLGNWLAADLARNGLAVAMIDPPRLTPDQAATAPLEVGHRPRDLSNSLTAIAAMPAIAPHLDMRRIGVIGFFLGGTSALQLAGADIDPDAYARSCDSDAGNPDCRWFKHKGVDLHAIDLQSLAASRRDARFAYAIAVDPELLSSIDSTGKDGTGAPVDIIRLGSPSDNSARNAPDAVLHGNPAARRHTISAKSPFSAFPECTAKGAAILREEEESEAICSDGDGRPRSEVHNDIAGMILRIIAGRQGNGTGIDD</sequence>
<dbReference type="EMBL" id="LT960614">
    <property type="protein sequence ID" value="SON56429.1"/>
    <property type="molecule type" value="Genomic_DNA"/>
</dbReference>
<dbReference type="GO" id="GO:0016787">
    <property type="term" value="F:hydrolase activity"/>
    <property type="evidence" value="ECO:0007669"/>
    <property type="project" value="UniProtKB-KW"/>
</dbReference>
<protein>
    <submittedName>
        <fullName evidence="2">Putative dienelactone hydrolase</fullName>
    </submittedName>
</protein>
<name>A0A2C9D8C2_9HYPH</name>
<dbReference type="KEGG" id="hdi:HDIA_2888"/>
<dbReference type="PIRSF" id="PIRSF031982">
    <property type="entry name" value="UCP031982_abhydr"/>
    <property type="match status" value="1"/>
</dbReference>
<dbReference type="InterPro" id="IPR029058">
    <property type="entry name" value="AB_hydrolase_fold"/>
</dbReference>
<gene>
    <name evidence="2" type="ORF">HDIA_2888</name>
</gene>
<dbReference type="SUPFAM" id="SSF53474">
    <property type="entry name" value="alpha/beta-Hydrolases"/>
    <property type="match status" value="1"/>
</dbReference>
<keyword evidence="2" id="KW-0378">Hydrolase</keyword>
<feature type="chain" id="PRO_5012880684" evidence="1">
    <location>
        <begin position="23"/>
        <end position="351"/>
    </location>
</feature>
<feature type="signal peptide" evidence="1">
    <location>
        <begin position="1"/>
        <end position="22"/>
    </location>
</feature>
<dbReference type="Proteomes" id="UP000223606">
    <property type="component" value="Chromosome 1"/>
</dbReference>